<dbReference type="EMBL" id="CAUYUJ010012233">
    <property type="protein sequence ID" value="CAK0833586.1"/>
    <property type="molecule type" value="Genomic_DNA"/>
</dbReference>
<feature type="non-terminal residue" evidence="3">
    <location>
        <position position="264"/>
    </location>
</feature>
<evidence type="ECO:0000256" key="1">
    <source>
        <dbReference type="SAM" id="Coils"/>
    </source>
</evidence>
<sequence length="264" mass="27958">EEEDGDSAAQEIQHGAPRANLPTPCPGLPAAGATGAVSFYGALPGHEGLWVGVTLHEQCPGPDGEASWRPGASLLPADAVVADAAAQPSPRGAAPRRLYLLSEERPDCMGEYRLVQGATAGGQPLWKSSSADRWVYSAPSSSSPDAGTWMVGGPAEFEQGFQCKTGYLHLRHRHGGESPDKVAARGGATWSRWCGSSWVRNADVELVDATRGFTAVKEALEARLGGIEASRRDARAEHAALDDEVRELRAAAAAREARRERAQE</sequence>
<keyword evidence="4" id="KW-1185">Reference proteome</keyword>
<gene>
    <name evidence="3" type="ORF">PCOR1329_LOCUS31234</name>
</gene>
<reference evidence="3" key="1">
    <citation type="submission" date="2023-10" db="EMBL/GenBank/DDBJ databases">
        <authorList>
            <person name="Chen Y."/>
            <person name="Shah S."/>
            <person name="Dougan E. K."/>
            <person name="Thang M."/>
            <person name="Chan C."/>
        </authorList>
    </citation>
    <scope>NUCLEOTIDE SEQUENCE [LARGE SCALE GENOMIC DNA]</scope>
</reference>
<evidence type="ECO:0000313" key="3">
    <source>
        <dbReference type="EMBL" id="CAK0833586.1"/>
    </source>
</evidence>
<dbReference type="SUPFAM" id="SSF74924">
    <property type="entry name" value="Cap-Gly domain"/>
    <property type="match status" value="1"/>
</dbReference>
<evidence type="ECO:0000313" key="4">
    <source>
        <dbReference type="Proteomes" id="UP001189429"/>
    </source>
</evidence>
<dbReference type="Proteomes" id="UP001189429">
    <property type="component" value="Unassembled WGS sequence"/>
</dbReference>
<dbReference type="InterPro" id="IPR036859">
    <property type="entry name" value="CAP-Gly_dom_sf"/>
</dbReference>
<feature type="region of interest" description="Disordered" evidence="2">
    <location>
        <begin position="1"/>
        <end position="24"/>
    </location>
</feature>
<keyword evidence="1" id="KW-0175">Coiled coil</keyword>
<evidence type="ECO:0000256" key="2">
    <source>
        <dbReference type="SAM" id="MobiDB-lite"/>
    </source>
</evidence>
<feature type="non-terminal residue" evidence="3">
    <location>
        <position position="1"/>
    </location>
</feature>
<comment type="caution">
    <text evidence="3">The sequence shown here is derived from an EMBL/GenBank/DDBJ whole genome shotgun (WGS) entry which is preliminary data.</text>
</comment>
<organism evidence="3 4">
    <name type="scientific">Prorocentrum cordatum</name>
    <dbReference type="NCBI Taxonomy" id="2364126"/>
    <lineage>
        <taxon>Eukaryota</taxon>
        <taxon>Sar</taxon>
        <taxon>Alveolata</taxon>
        <taxon>Dinophyceae</taxon>
        <taxon>Prorocentrales</taxon>
        <taxon>Prorocentraceae</taxon>
        <taxon>Prorocentrum</taxon>
    </lineage>
</organism>
<accession>A0ABN9SP05</accession>
<proteinExistence type="predicted"/>
<name>A0ABN9SP05_9DINO</name>
<feature type="coiled-coil region" evidence="1">
    <location>
        <begin position="217"/>
        <end position="251"/>
    </location>
</feature>
<protein>
    <submittedName>
        <fullName evidence="3">Uncharacterized protein</fullName>
    </submittedName>
</protein>